<dbReference type="EC" id="2.7.7.49" evidence="1"/>
<dbReference type="PANTHER" id="PTHR37984:SF5">
    <property type="entry name" value="PROTEIN NYNRIN-LIKE"/>
    <property type="match status" value="1"/>
</dbReference>
<evidence type="ECO:0000256" key="2">
    <source>
        <dbReference type="ARBA" id="ARBA00022670"/>
    </source>
</evidence>
<sequence length="1510" mass="171338">MKGGRAARFAARALRHPLSHGGAPRFRSYAEFRAQFIAEFCPWDEKQKAATTLETSAYHQGSRSVDEYIDKFMDLAEEAQFPDGAQLVFRFCHGLDSKIEVKVAGMVDGRPSDECVQDWINAARLMDYNNRANQDFRSAATKTRTTPALPPVPRNPGVPAFRALSAPPFRPAPVAAAPAAPTAPASRSIPPGVPMDIDLSRQRSGTPIICRRYERDDWIMGLFADLDAVCAAASVETPAEVPATAEEEKSEESAESLSVAALSTCEPCSNQDVPPSSAVTKFDFGLPTSDVPETTITVRCRCGLLRWEKHLPRRFIITATPSRNSLSLAVEVETTDTQEILSLKALLNSGTSRLFLHIRFVREHGLTTRTLSRPIPINNVDGTTNAAGAITEVVDLVLRYNGHSERMVFAVTNLGGQDMILGYTWLKEHNPEIDWATGTVSMSRCPARCQTCREEVKVERKARAKTRAAMRACRSSGIPAPEPELDDIPELYPDPDCEDDSDSDVSPEPDSVPGSDGVDVMEEGDRLLATTLFGYPTAEEIRASQTMSQRLAEAFARNATPKSFRDAVPDHLHDFEDVFSKAAFDELPERKQWDHAIELEPRSTPSSCKVYPLAPSEHAELDAFLEENLKSGRIRPSKSPMASPVFFIKKKDGSLRLVQDYRALNAITVKNRYPLPLISELINNLRGARYFTKLDVRWGYNNVRIKEGDEWKAAFRTNRGLFEPLVMFFGLMNSPATFQTMMNDIFHDLIAQGVVCVYLDDILIYTKTLEEHRRITCIVLDRLREHRLFLKPEKCEFERTEIEYLGLIISHGTASMDPVKVAGVAEWPTPKNKKEVQSFLGFTNFYQRFIRDFSHHARPLFDLTAKDVAWTWGSAQQDAFDALKRAITSQPVLIFPDDDRPFRVEADSSDFATGAVLSQQSPEDEKWHPVAFYSKSLNAVERNYEIHDKEMLAIIRALEEWRHFLEGVRHKVEIYTDHKNLEYFLTAKKLNRRQARWSLYLGNFDFVLHHRPGRSMGTPDALSRRPDHGDGSSDNADIVLLKLEFFAVRALQGLIAAGEEDKILTPFQHAHEDVVAKAAAALKSARSGVRSVWSAEWSEDQGILMFRGRIYVPNIPELRRRIVEQHHDSRVAGHLSRWKTVELVSRSYWWPQMSRYIGSYTSICDLCQRTKIRRQLLMGKLHPLPIPEGRWSVISVDFIVELPEAHGYDAVMVVVDFVGKCAHFIPTHTTCMALGTVNLYCKHVWKLHGLSDTFISNSGPHFIAEFTWELYRLLGIKLSTSMAYHPQSDGQTERVNQELEQYLWVFCNEWQNDWDDLLPEAEFQYNNHVHSATKYTPFMLDTGRNPRMGFEPRPLNSNNEMANEFFECMKLAQEEAKAALAKAKDDMARYYDQRRTPAPEYKPGDRVYLDASDIETMRSSKKLSHRYLGPYTVERQVGPLAYKLCLPRSRSHLYPVFNAVKLRLASPDPIPGRRARPPPPPTLINNEEWFDVEDILDSRIFRRKLQYKVK</sequence>
<evidence type="ECO:0000256" key="4">
    <source>
        <dbReference type="ARBA" id="ARBA00022695"/>
    </source>
</evidence>
<dbReference type="CDD" id="cd00303">
    <property type="entry name" value="retropepsin_like"/>
    <property type="match status" value="1"/>
</dbReference>
<evidence type="ECO:0000256" key="12">
    <source>
        <dbReference type="ARBA" id="ARBA00022908"/>
    </source>
</evidence>
<dbReference type="FunFam" id="3.30.70.270:FF:000020">
    <property type="entry name" value="Transposon Tf2-6 polyprotein-like Protein"/>
    <property type="match status" value="1"/>
</dbReference>
<protein>
    <recommendedName>
        <fullName evidence="1">RNA-directed DNA polymerase</fullName>
        <ecNumber evidence="1">2.7.7.49</ecNumber>
    </recommendedName>
</protein>
<dbReference type="CDD" id="cd09274">
    <property type="entry name" value="RNase_HI_RT_Ty3"/>
    <property type="match status" value="1"/>
</dbReference>
<dbReference type="GO" id="GO:0003677">
    <property type="term" value="F:DNA binding"/>
    <property type="evidence" value="ECO:0007669"/>
    <property type="project" value="UniProtKB-KW"/>
</dbReference>
<evidence type="ECO:0000259" key="18">
    <source>
        <dbReference type="PROSITE" id="PS50878"/>
    </source>
</evidence>
<dbReference type="SUPFAM" id="SSF53098">
    <property type="entry name" value="Ribonuclease H-like"/>
    <property type="match status" value="1"/>
</dbReference>
<evidence type="ECO:0000256" key="11">
    <source>
        <dbReference type="ARBA" id="ARBA00022884"/>
    </source>
</evidence>
<evidence type="ECO:0000256" key="15">
    <source>
        <dbReference type="ARBA" id="ARBA00023125"/>
    </source>
</evidence>
<dbReference type="Gene3D" id="1.10.340.70">
    <property type="match status" value="1"/>
</dbReference>
<dbReference type="GO" id="GO:0015074">
    <property type="term" value="P:DNA integration"/>
    <property type="evidence" value="ECO:0007669"/>
    <property type="project" value="UniProtKB-KW"/>
</dbReference>
<dbReference type="OrthoDB" id="3267566at2759"/>
<evidence type="ECO:0000256" key="9">
    <source>
        <dbReference type="ARBA" id="ARBA00022801"/>
    </source>
</evidence>
<dbReference type="GO" id="GO:0004190">
    <property type="term" value="F:aspartic-type endopeptidase activity"/>
    <property type="evidence" value="ECO:0007669"/>
    <property type="project" value="UniProtKB-KW"/>
</dbReference>
<evidence type="ECO:0000256" key="5">
    <source>
        <dbReference type="ARBA" id="ARBA00022722"/>
    </source>
</evidence>
<keyword evidence="9" id="KW-0378">Hydrolase</keyword>
<keyword evidence="4" id="KW-0548">Nucleotidyltransferase</keyword>
<dbReference type="SUPFAM" id="SSF54160">
    <property type="entry name" value="Chromo domain-like"/>
    <property type="match status" value="1"/>
</dbReference>
<dbReference type="InterPro" id="IPR036397">
    <property type="entry name" value="RNaseH_sf"/>
</dbReference>
<dbReference type="EMBL" id="BRPK01000001">
    <property type="protein sequence ID" value="GLB33346.1"/>
    <property type="molecule type" value="Genomic_DNA"/>
</dbReference>
<evidence type="ECO:0000256" key="6">
    <source>
        <dbReference type="ARBA" id="ARBA00022723"/>
    </source>
</evidence>
<dbReference type="Gene3D" id="2.40.70.10">
    <property type="entry name" value="Acid Proteases"/>
    <property type="match status" value="1"/>
</dbReference>
<keyword evidence="3" id="KW-0808">Transferase</keyword>
<dbReference type="InterPro" id="IPR012337">
    <property type="entry name" value="RNaseH-like_sf"/>
</dbReference>
<dbReference type="InterPro" id="IPR001584">
    <property type="entry name" value="Integrase_cat-core"/>
</dbReference>
<keyword evidence="11" id="KW-0694">RNA-binding</keyword>
<evidence type="ECO:0000256" key="8">
    <source>
        <dbReference type="ARBA" id="ARBA00022759"/>
    </source>
</evidence>
<dbReference type="Pfam" id="PF08284">
    <property type="entry name" value="RVP_2"/>
    <property type="match status" value="1"/>
</dbReference>
<dbReference type="InterPro" id="IPR056924">
    <property type="entry name" value="SH3_Tf2-1"/>
</dbReference>
<proteinExistence type="predicted"/>
<comment type="caution">
    <text evidence="20">The sequence shown here is derived from an EMBL/GenBank/DDBJ whole genome shotgun (WGS) entry which is preliminary data.</text>
</comment>
<keyword evidence="16" id="KW-0233">DNA recombination</keyword>
<evidence type="ECO:0000256" key="14">
    <source>
        <dbReference type="ARBA" id="ARBA00022932"/>
    </source>
</evidence>
<dbReference type="GO" id="GO:0046872">
    <property type="term" value="F:metal ion binding"/>
    <property type="evidence" value="ECO:0007669"/>
    <property type="project" value="UniProtKB-KW"/>
</dbReference>
<evidence type="ECO:0000256" key="3">
    <source>
        <dbReference type="ARBA" id="ARBA00022679"/>
    </source>
</evidence>
<evidence type="ECO:0000259" key="19">
    <source>
        <dbReference type="PROSITE" id="PS50994"/>
    </source>
</evidence>
<accession>A0A9P3PDA6</accession>
<keyword evidence="8" id="KW-0255">Endonuclease</keyword>
<keyword evidence="5" id="KW-0540">Nuclease</keyword>
<keyword evidence="10" id="KW-0460">Magnesium</keyword>
<feature type="region of interest" description="Disordered" evidence="17">
    <location>
        <begin position="174"/>
        <end position="200"/>
    </location>
</feature>
<evidence type="ECO:0000256" key="16">
    <source>
        <dbReference type="ARBA" id="ARBA00023172"/>
    </source>
</evidence>
<dbReference type="GO" id="GO:0003887">
    <property type="term" value="F:DNA-directed DNA polymerase activity"/>
    <property type="evidence" value="ECO:0007669"/>
    <property type="project" value="UniProtKB-KW"/>
</dbReference>
<dbReference type="Gene3D" id="3.30.420.10">
    <property type="entry name" value="Ribonuclease H-like superfamily/Ribonuclease H"/>
    <property type="match status" value="1"/>
</dbReference>
<dbReference type="InterPro" id="IPR043502">
    <property type="entry name" value="DNA/RNA_pol_sf"/>
</dbReference>
<dbReference type="Pfam" id="PF24626">
    <property type="entry name" value="SH3_Tf2-1"/>
    <property type="match status" value="1"/>
</dbReference>
<dbReference type="Gene3D" id="3.10.10.10">
    <property type="entry name" value="HIV Type 1 Reverse Transcriptase, subunit A, domain 1"/>
    <property type="match status" value="1"/>
</dbReference>
<dbReference type="InterPro" id="IPR050951">
    <property type="entry name" value="Retrovirus_Pol_polyprotein"/>
</dbReference>
<keyword evidence="21" id="KW-1185">Reference proteome</keyword>
<feature type="region of interest" description="Disordered" evidence="17">
    <location>
        <begin position="472"/>
        <end position="519"/>
    </location>
</feature>
<keyword evidence="7" id="KW-0064">Aspartyl protease</keyword>
<keyword evidence="6" id="KW-0479">Metal-binding</keyword>
<dbReference type="GO" id="GO:0003964">
    <property type="term" value="F:RNA-directed DNA polymerase activity"/>
    <property type="evidence" value="ECO:0007669"/>
    <property type="project" value="UniProtKB-KW"/>
</dbReference>
<evidence type="ECO:0000256" key="7">
    <source>
        <dbReference type="ARBA" id="ARBA00022750"/>
    </source>
</evidence>
<dbReference type="PROSITE" id="PS50878">
    <property type="entry name" value="RT_POL"/>
    <property type="match status" value="1"/>
</dbReference>
<evidence type="ECO:0000256" key="10">
    <source>
        <dbReference type="ARBA" id="ARBA00022842"/>
    </source>
</evidence>
<feature type="domain" description="Integrase catalytic" evidence="19">
    <location>
        <begin position="1181"/>
        <end position="1345"/>
    </location>
</feature>
<dbReference type="InterPro" id="IPR000477">
    <property type="entry name" value="RT_dom"/>
</dbReference>
<dbReference type="GO" id="GO:0003723">
    <property type="term" value="F:RNA binding"/>
    <property type="evidence" value="ECO:0007669"/>
    <property type="project" value="UniProtKB-KW"/>
</dbReference>
<dbReference type="InterPro" id="IPR043128">
    <property type="entry name" value="Rev_trsase/Diguanyl_cyclase"/>
</dbReference>
<dbReference type="Gene3D" id="3.30.70.270">
    <property type="match status" value="2"/>
</dbReference>
<name>A0A9P3PDA6_LYOSH</name>
<gene>
    <name evidence="20" type="ORF">LshimejAT787_0102300</name>
</gene>
<dbReference type="FunFam" id="3.10.20.370:FF:000003">
    <property type="entry name" value="Transposon Tf2-6 polyprotein"/>
    <property type="match status" value="1"/>
</dbReference>
<evidence type="ECO:0000256" key="1">
    <source>
        <dbReference type="ARBA" id="ARBA00012493"/>
    </source>
</evidence>
<dbReference type="CDD" id="cd01647">
    <property type="entry name" value="RT_LTR"/>
    <property type="match status" value="1"/>
</dbReference>
<dbReference type="CDD" id="cd00024">
    <property type="entry name" value="CD_CSD"/>
    <property type="match status" value="1"/>
</dbReference>
<dbReference type="Pfam" id="PF17921">
    <property type="entry name" value="Integrase_H2C2"/>
    <property type="match status" value="1"/>
</dbReference>
<dbReference type="Pfam" id="PF00078">
    <property type="entry name" value="RVT_1"/>
    <property type="match status" value="1"/>
</dbReference>
<dbReference type="InterPro" id="IPR016197">
    <property type="entry name" value="Chromo-like_dom_sf"/>
</dbReference>
<feature type="compositionally biased region" description="Low complexity" evidence="17">
    <location>
        <begin position="174"/>
        <end position="190"/>
    </location>
</feature>
<dbReference type="GO" id="GO:0006310">
    <property type="term" value="P:DNA recombination"/>
    <property type="evidence" value="ECO:0007669"/>
    <property type="project" value="UniProtKB-KW"/>
</dbReference>
<dbReference type="SUPFAM" id="SSF56672">
    <property type="entry name" value="DNA/RNA polymerases"/>
    <property type="match status" value="1"/>
</dbReference>
<dbReference type="Proteomes" id="UP001063166">
    <property type="component" value="Unassembled WGS sequence"/>
</dbReference>
<keyword evidence="14" id="KW-0239">DNA-directed DNA polymerase</keyword>
<evidence type="ECO:0000256" key="17">
    <source>
        <dbReference type="SAM" id="MobiDB-lite"/>
    </source>
</evidence>
<keyword evidence="12" id="KW-0229">DNA integration</keyword>
<reference evidence="20" key="1">
    <citation type="submission" date="2022-07" db="EMBL/GenBank/DDBJ databases">
        <title>The genome of Lyophyllum shimeji provides insight into the initial evolution of ectomycorrhizal fungal genome.</title>
        <authorList>
            <person name="Kobayashi Y."/>
            <person name="Shibata T."/>
            <person name="Hirakawa H."/>
            <person name="Shigenobu S."/>
            <person name="Nishiyama T."/>
            <person name="Yamada A."/>
            <person name="Hasebe M."/>
            <person name="Kawaguchi M."/>
        </authorList>
    </citation>
    <scope>NUCLEOTIDE SEQUENCE</scope>
    <source>
        <strain evidence="20">AT787</strain>
    </source>
</reference>
<dbReference type="InterPro" id="IPR041373">
    <property type="entry name" value="RT_RNaseH"/>
</dbReference>
<evidence type="ECO:0000256" key="13">
    <source>
        <dbReference type="ARBA" id="ARBA00022918"/>
    </source>
</evidence>
<evidence type="ECO:0000313" key="20">
    <source>
        <dbReference type="EMBL" id="GLB33346.1"/>
    </source>
</evidence>
<dbReference type="PANTHER" id="PTHR37984">
    <property type="entry name" value="PROTEIN CBG26694"/>
    <property type="match status" value="1"/>
</dbReference>
<keyword evidence="2" id="KW-0645">Protease</keyword>
<dbReference type="InterPro" id="IPR021109">
    <property type="entry name" value="Peptidase_aspartic_dom_sf"/>
</dbReference>
<feature type="compositionally biased region" description="Low complexity" evidence="17">
    <location>
        <begin position="508"/>
        <end position="517"/>
    </location>
</feature>
<keyword evidence="15" id="KW-0238">DNA-binding</keyword>
<dbReference type="Pfam" id="PF03732">
    <property type="entry name" value="Retrotrans_gag"/>
    <property type="match status" value="1"/>
</dbReference>
<organism evidence="20 21">
    <name type="scientific">Lyophyllum shimeji</name>
    <name type="common">Hon-shimeji</name>
    <name type="synonym">Tricholoma shimeji</name>
    <dbReference type="NCBI Taxonomy" id="47721"/>
    <lineage>
        <taxon>Eukaryota</taxon>
        <taxon>Fungi</taxon>
        <taxon>Dikarya</taxon>
        <taxon>Basidiomycota</taxon>
        <taxon>Agaricomycotina</taxon>
        <taxon>Agaricomycetes</taxon>
        <taxon>Agaricomycetidae</taxon>
        <taxon>Agaricales</taxon>
        <taxon>Tricholomatineae</taxon>
        <taxon>Lyophyllaceae</taxon>
        <taxon>Lyophyllum</taxon>
    </lineage>
</organism>
<dbReference type="PROSITE" id="PS50994">
    <property type="entry name" value="INTEGRASE"/>
    <property type="match status" value="1"/>
</dbReference>
<dbReference type="Pfam" id="PF17917">
    <property type="entry name" value="RT_RNaseH"/>
    <property type="match status" value="1"/>
</dbReference>
<feature type="domain" description="Reverse transcriptase" evidence="18">
    <location>
        <begin position="629"/>
        <end position="809"/>
    </location>
</feature>
<dbReference type="GO" id="GO:0004519">
    <property type="term" value="F:endonuclease activity"/>
    <property type="evidence" value="ECO:0007669"/>
    <property type="project" value="UniProtKB-KW"/>
</dbReference>
<dbReference type="GO" id="GO:0006508">
    <property type="term" value="P:proteolysis"/>
    <property type="evidence" value="ECO:0007669"/>
    <property type="project" value="UniProtKB-KW"/>
</dbReference>
<dbReference type="InterPro" id="IPR041588">
    <property type="entry name" value="Integrase_H2C2"/>
</dbReference>
<keyword evidence="13" id="KW-0695">RNA-directed DNA polymerase</keyword>
<evidence type="ECO:0000313" key="21">
    <source>
        <dbReference type="Proteomes" id="UP001063166"/>
    </source>
</evidence>
<dbReference type="InterPro" id="IPR005162">
    <property type="entry name" value="Retrotrans_gag_dom"/>
</dbReference>
<dbReference type="GO" id="GO:0005634">
    <property type="term" value="C:nucleus"/>
    <property type="evidence" value="ECO:0007669"/>
    <property type="project" value="UniProtKB-ARBA"/>
</dbReference>
<feature type="compositionally biased region" description="Acidic residues" evidence="17">
    <location>
        <begin position="483"/>
        <end position="507"/>
    </location>
</feature>